<feature type="domain" description="Cell envelope-related transcriptional attenuator" evidence="3">
    <location>
        <begin position="197"/>
        <end position="366"/>
    </location>
</feature>
<evidence type="ECO:0000313" key="6">
    <source>
        <dbReference type="Proteomes" id="UP000637578"/>
    </source>
</evidence>
<dbReference type="PANTHER" id="PTHR33392:SF6">
    <property type="entry name" value="POLYISOPRENYL-TEICHOIC ACID--PEPTIDOGLYCAN TEICHOIC ACID TRANSFERASE TAGU"/>
    <property type="match status" value="1"/>
</dbReference>
<dbReference type="AlphaFoldDB" id="A0A8J3FXW0"/>
<protein>
    <submittedName>
        <fullName evidence="5">LytTR family transcriptional regulator</fullName>
    </submittedName>
</protein>
<gene>
    <name evidence="5" type="ORF">GCM10012275_41080</name>
</gene>
<evidence type="ECO:0000256" key="2">
    <source>
        <dbReference type="SAM" id="MobiDB-lite"/>
    </source>
</evidence>
<dbReference type="NCBIfam" id="TIGR00350">
    <property type="entry name" value="lytR_cpsA_psr"/>
    <property type="match status" value="1"/>
</dbReference>
<dbReference type="Proteomes" id="UP000637578">
    <property type="component" value="Unassembled WGS sequence"/>
</dbReference>
<sequence length="602" mass="62641">MNERPPRPGGTGGVPGRGARRGHIGRPSPGVGRGSSADLPGRLRTPRPHARSGQVSAAGSVAGEPRRSASRPAGNGRRGTSRTRESGAGRPPRGQARPRPRRGGSLRAALTAGKTVVALVSIAVISVTGFAWTKYNNLTDGLITTDVIARREGPKPADGATDILLVGNDSRTDAQGNPLPSEVLQQLRAGDNDGELTDTLILVRIPNDGRKAVGISFPRDSFVDIPGGYGKHKINSAFGRAKNDKVAELKQQGMDGREAEQKAKAEGRLALIRTIEKLTGATIDHYAEVNLLGFYKITKAVGGVDVCLNQPTRDSFSGANFPAGPQTISGGDALAFVRQRHNLLRGDLDRVVRQQVFMAGLARKMLSTGTLTDSGKLNALIDAVKQSVVLDQGWDVLGFARQMQGIAGGEISFQTIPVLSTELQTASDGVAVKVDPVQVRDFVASAIGAKPRQDRSAAEALEVNPASVTVDVRNGTGVPGLAARVLDAVGAQGFGRGDAGNAASPRSVSVVRYAKGMEAAGRRLAELLGDLPSELDTTLPPSRVQVLLGTDYSGPGNGSGFAGSGLLRPDGRAPAVPPSPSPAPQPSEEQKPITANGVVCVN</sequence>
<evidence type="ECO:0000313" key="5">
    <source>
        <dbReference type="EMBL" id="GGM66293.1"/>
    </source>
</evidence>
<comment type="caution">
    <text evidence="5">The sequence shown here is derived from an EMBL/GenBank/DDBJ whole genome shotgun (WGS) entry which is preliminary data.</text>
</comment>
<feature type="compositionally biased region" description="Low complexity" evidence="2">
    <location>
        <begin position="25"/>
        <end position="36"/>
    </location>
</feature>
<dbReference type="Pfam" id="PF03816">
    <property type="entry name" value="LytR_cpsA_psr"/>
    <property type="match status" value="1"/>
</dbReference>
<reference evidence="5" key="1">
    <citation type="journal article" date="2014" name="Int. J. Syst. Evol. Microbiol.">
        <title>Complete genome sequence of Corynebacterium casei LMG S-19264T (=DSM 44701T), isolated from a smear-ripened cheese.</title>
        <authorList>
            <consortium name="US DOE Joint Genome Institute (JGI-PGF)"/>
            <person name="Walter F."/>
            <person name="Albersmeier A."/>
            <person name="Kalinowski J."/>
            <person name="Ruckert C."/>
        </authorList>
    </citation>
    <scope>NUCLEOTIDE SEQUENCE</scope>
    <source>
        <strain evidence="5">CGMCC 4.5737</strain>
    </source>
</reference>
<name>A0A8J3FXW0_9PSEU</name>
<dbReference type="Gene3D" id="3.40.630.190">
    <property type="entry name" value="LCP protein"/>
    <property type="match status" value="1"/>
</dbReference>
<comment type="similarity">
    <text evidence="1">Belongs to the LytR/CpsA/Psr (LCP) family.</text>
</comment>
<keyword evidence="6" id="KW-1185">Reference proteome</keyword>
<feature type="region of interest" description="Disordered" evidence="2">
    <location>
        <begin position="1"/>
        <end position="104"/>
    </location>
</feature>
<dbReference type="Pfam" id="PF13399">
    <property type="entry name" value="LytR_C"/>
    <property type="match status" value="1"/>
</dbReference>
<dbReference type="InterPro" id="IPR027381">
    <property type="entry name" value="LytR/CpsA/Psr_C"/>
</dbReference>
<proteinExistence type="inferred from homology"/>
<dbReference type="InterPro" id="IPR004474">
    <property type="entry name" value="LytR_CpsA_psr"/>
</dbReference>
<accession>A0A8J3FXW0</accession>
<organism evidence="5 6">
    <name type="scientific">Longimycelium tulufanense</name>
    <dbReference type="NCBI Taxonomy" id="907463"/>
    <lineage>
        <taxon>Bacteria</taxon>
        <taxon>Bacillati</taxon>
        <taxon>Actinomycetota</taxon>
        <taxon>Actinomycetes</taxon>
        <taxon>Pseudonocardiales</taxon>
        <taxon>Pseudonocardiaceae</taxon>
        <taxon>Longimycelium</taxon>
    </lineage>
</organism>
<dbReference type="EMBL" id="BMMK01000020">
    <property type="protein sequence ID" value="GGM66293.1"/>
    <property type="molecule type" value="Genomic_DNA"/>
</dbReference>
<evidence type="ECO:0000256" key="1">
    <source>
        <dbReference type="ARBA" id="ARBA00006068"/>
    </source>
</evidence>
<feature type="compositionally biased region" description="Pro residues" evidence="2">
    <location>
        <begin position="575"/>
        <end position="585"/>
    </location>
</feature>
<dbReference type="Gene3D" id="3.30.70.2390">
    <property type="match status" value="1"/>
</dbReference>
<reference evidence="5" key="2">
    <citation type="submission" date="2020-09" db="EMBL/GenBank/DDBJ databases">
        <authorList>
            <person name="Sun Q."/>
            <person name="Zhou Y."/>
        </authorList>
    </citation>
    <scope>NUCLEOTIDE SEQUENCE</scope>
    <source>
        <strain evidence="5">CGMCC 4.5737</strain>
    </source>
</reference>
<dbReference type="InterPro" id="IPR050922">
    <property type="entry name" value="LytR/CpsA/Psr_CW_biosynth"/>
</dbReference>
<feature type="region of interest" description="Disordered" evidence="2">
    <location>
        <begin position="551"/>
        <end position="602"/>
    </location>
</feature>
<feature type="domain" description="LytR/CpsA/Psr regulator C-terminal" evidence="4">
    <location>
        <begin position="467"/>
        <end position="552"/>
    </location>
</feature>
<dbReference type="PANTHER" id="PTHR33392">
    <property type="entry name" value="POLYISOPRENYL-TEICHOIC ACID--PEPTIDOGLYCAN TEICHOIC ACID TRANSFERASE TAGU"/>
    <property type="match status" value="1"/>
</dbReference>
<evidence type="ECO:0000259" key="3">
    <source>
        <dbReference type="Pfam" id="PF03816"/>
    </source>
</evidence>
<evidence type="ECO:0000259" key="4">
    <source>
        <dbReference type="Pfam" id="PF13399"/>
    </source>
</evidence>